<dbReference type="InterPro" id="IPR003593">
    <property type="entry name" value="AAA+_ATPase"/>
</dbReference>
<organism evidence="5 6">
    <name type="scientific">Microbulbifer epialgicus</name>
    <dbReference type="NCBI Taxonomy" id="393907"/>
    <lineage>
        <taxon>Bacteria</taxon>
        <taxon>Pseudomonadati</taxon>
        <taxon>Pseudomonadota</taxon>
        <taxon>Gammaproteobacteria</taxon>
        <taxon>Cellvibrionales</taxon>
        <taxon>Microbulbiferaceae</taxon>
        <taxon>Microbulbifer</taxon>
    </lineage>
</organism>
<evidence type="ECO:0000256" key="3">
    <source>
        <dbReference type="ARBA" id="ARBA00022840"/>
    </source>
</evidence>
<dbReference type="InterPro" id="IPR003439">
    <property type="entry name" value="ABC_transporter-like_ATP-bd"/>
</dbReference>
<dbReference type="PANTHER" id="PTHR42711">
    <property type="entry name" value="ABC TRANSPORTER ATP-BINDING PROTEIN"/>
    <property type="match status" value="1"/>
</dbReference>
<dbReference type="PROSITE" id="PS00211">
    <property type="entry name" value="ABC_TRANSPORTER_1"/>
    <property type="match status" value="1"/>
</dbReference>
<dbReference type="RefSeq" id="WP_371838539.1">
    <property type="nucleotide sequence ID" value="NZ_JBGMEK010000014.1"/>
</dbReference>
<dbReference type="Pfam" id="PF00005">
    <property type="entry name" value="ABC_tran"/>
    <property type="match status" value="1"/>
</dbReference>
<dbReference type="InterPro" id="IPR050763">
    <property type="entry name" value="ABC_transporter_ATP-binding"/>
</dbReference>
<name>A0ABV4NY75_9GAMM</name>
<dbReference type="PANTHER" id="PTHR42711:SF10">
    <property type="entry name" value="ABC TRANSPORTER ATP-BINDING PROTEIN"/>
    <property type="match status" value="1"/>
</dbReference>
<dbReference type="Proteomes" id="UP001569428">
    <property type="component" value="Unassembled WGS sequence"/>
</dbReference>
<evidence type="ECO:0000313" key="6">
    <source>
        <dbReference type="Proteomes" id="UP001569428"/>
    </source>
</evidence>
<dbReference type="SUPFAM" id="SSF52540">
    <property type="entry name" value="P-loop containing nucleoside triphosphate hydrolases"/>
    <property type="match status" value="1"/>
</dbReference>
<evidence type="ECO:0000256" key="2">
    <source>
        <dbReference type="ARBA" id="ARBA00022741"/>
    </source>
</evidence>
<dbReference type="SMART" id="SM00382">
    <property type="entry name" value="AAA"/>
    <property type="match status" value="1"/>
</dbReference>
<dbReference type="Gene3D" id="3.40.50.300">
    <property type="entry name" value="P-loop containing nucleotide triphosphate hydrolases"/>
    <property type="match status" value="1"/>
</dbReference>
<evidence type="ECO:0000313" key="5">
    <source>
        <dbReference type="EMBL" id="MFA0810967.1"/>
    </source>
</evidence>
<accession>A0ABV4NY75</accession>
<dbReference type="InterPro" id="IPR027417">
    <property type="entry name" value="P-loop_NTPase"/>
</dbReference>
<dbReference type="PROSITE" id="PS50893">
    <property type="entry name" value="ABC_TRANSPORTER_2"/>
    <property type="match status" value="1"/>
</dbReference>
<proteinExistence type="predicted"/>
<reference evidence="5 6" key="1">
    <citation type="submission" date="2024-08" db="EMBL/GenBank/DDBJ databases">
        <authorList>
            <person name="Ishaq N."/>
        </authorList>
    </citation>
    <scope>NUCLEOTIDE SEQUENCE [LARGE SCALE GENOMIC DNA]</scope>
    <source>
        <strain evidence="5 6">DSM 18651</strain>
    </source>
</reference>
<keyword evidence="3 5" id="KW-0067">ATP-binding</keyword>
<dbReference type="CDD" id="cd03230">
    <property type="entry name" value="ABC_DR_subfamily_A"/>
    <property type="match status" value="1"/>
</dbReference>
<gene>
    <name evidence="5" type="ORF">ACCI49_08530</name>
</gene>
<keyword evidence="1" id="KW-0813">Transport</keyword>
<evidence type="ECO:0000256" key="1">
    <source>
        <dbReference type="ARBA" id="ARBA00022448"/>
    </source>
</evidence>
<feature type="domain" description="ABC transporter" evidence="4">
    <location>
        <begin position="5"/>
        <end position="234"/>
    </location>
</feature>
<dbReference type="GO" id="GO:0005524">
    <property type="term" value="F:ATP binding"/>
    <property type="evidence" value="ECO:0007669"/>
    <property type="project" value="UniProtKB-KW"/>
</dbReference>
<comment type="caution">
    <text evidence="5">The sequence shown here is derived from an EMBL/GenBank/DDBJ whole genome shotgun (WGS) entry which is preliminary data.</text>
</comment>
<sequence length="321" mass="35827">MEPIISIQGLGKTYAGGFTALNNVDLQIKRGEIFALLGPNGAGKTTLISIVCGIVNASHGKVTVNGYDIQRNYRKARNEIGLVPQEISTDAFETVWAAVKFSRGLFGKAPNPAYLEKILRQLSLWEKKDNKIITLSGGMKRRLMIAKALSHEPNVLFLDEPTAGVDVELRQDMWEMVRGLQDSGVTIILTTHYIEEAEEMADRVGVINHGELVLVEEKNILMQKMGEKELSLNLPEPLQKIPDALADLPLSLSGDGSQLVYRFDVKSEDTGIAEFLRRLNAVNIEFRDLHTRESSLEEIFVNLVNGARREREELLSKETQE</sequence>
<dbReference type="EMBL" id="JBGMEK010000014">
    <property type="protein sequence ID" value="MFA0810967.1"/>
    <property type="molecule type" value="Genomic_DNA"/>
</dbReference>
<evidence type="ECO:0000259" key="4">
    <source>
        <dbReference type="PROSITE" id="PS50893"/>
    </source>
</evidence>
<keyword evidence="2" id="KW-0547">Nucleotide-binding</keyword>
<dbReference type="InterPro" id="IPR017871">
    <property type="entry name" value="ABC_transporter-like_CS"/>
</dbReference>
<protein>
    <submittedName>
        <fullName evidence="5">ABC transporter ATP-binding protein</fullName>
    </submittedName>
</protein>
<keyword evidence="6" id="KW-1185">Reference proteome</keyword>